<dbReference type="Proteomes" id="UP000582090">
    <property type="component" value="Unassembled WGS sequence"/>
</dbReference>
<gene>
    <name evidence="1" type="ORF">GGQ67_003195</name>
</gene>
<evidence type="ECO:0000313" key="1">
    <source>
        <dbReference type="EMBL" id="MBB3965522.1"/>
    </source>
</evidence>
<organism evidence="1 2">
    <name type="scientific">Rhizobium metallidurans</name>
    <dbReference type="NCBI Taxonomy" id="1265931"/>
    <lineage>
        <taxon>Bacteria</taxon>
        <taxon>Pseudomonadati</taxon>
        <taxon>Pseudomonadota</taxon>
        <taxon>Alphaproteobacteria</taxon>
        <taxon>Hyphomicrobiales</taxon>
        <taxon>Rhizobiaceae</taxon>
        <taxon>Rhizobium/Agrobacterium group</taxon>
        <taxon>Rhizobium</taxon>
    </lineage>
</organism>
<dbReference type="AlphaFoldDB" id="A0A7W6CQV6"/>
<protein>
    <submittedName>
        <fullName evidence="1">Uncharacterized protein</fullName>
    </submittedName>
</protein>
<name>A0A7W6CQV6_9HYPH</name>
<sequence>MSLRDLDAATGGSAQKSILLNIGDQVMRCGFIVNGRDARIFDRHTKYPNEKLRPNNSAEDTKAILPYRRRYSRLCIHPEMFRNG</sequence>
<dbReference type="EMBL" id="JACIDW010000010">
    <property type="protein sequence ID" value="MBB3965522.1"/>
    <property type="molecule type" value="Genomic_DNA"/>
</dbReference>
<evidence type="ECO:0000313" key="2">
    <source>
        <dbReference type="Proteomes" id="UP000582090"/>
    </source>
</evidence>
<keyword evidence="2" id="KW-1185">Reference proteome</keyword>
<accession>A0A7W6CQV6</accession>
<comment type="caution">
    <text evidence="1">The sequence shown here is derived from an EMBL/GenBank/DDBJ whole genome shotgun (WGS) entry which is preliminary data.</text>
</comment>
<proteinExistence type="predicted"/>
<reference evidence="1 2" key="1">
    <citation type="submission" date="2020-08" db="EMBL/GenBank/DDBJ databases">
        <title>Genomic Encyclopedia of Type Strains, Phase IV (KMG-IV): sequencing the most valuable type-strain genomes for metagenomic binning, comparative biology and taxonomic classification.</title>
        <authorList>
            <person name="Goeker M."/>
        </authorList>
    </citation>
    <scope>NUCLEOTIDE SEQUENCE [LARGE SCALE GENOMIC DNA]</scope>
    <source>
        <strain evidence="1 2">DSM 26575</strain>
    </source>
</reference>